<reference evidence="2" key="1">
    <citation type="journal article" date="2023" name="Mol. Phylogenet. Evol.">
        <title>Genome-scale phylogeny and comparative genomics of the fungal order Sordariales.</title>
        <authorList>
            <person name="Hensen N."/>
            <person name="Bonometti L."/>
            <person name="Westerberg I."/>
            <person name="Brannstrom I.O."/>
            <person name="Guillou S."/>
            <person name="Cros-Aarteil S."/>
            <person name="Calhoun S."/>
            <person name="Haridas S."/>
            <person name="Kuo A."/>
            <person name="Mondo S."/>
            <person name="Pangilinan J."/>
            <person name="Riley R."/>
            <person name="LaButti K."/>
            <person name="Andreopoulos B."/>
            <person name="Lipzen A."/>
            <person name="Chen C."/>
            <person name="Yan M."/>
            <person name="Daum C."/>
            <person name="Ng V."/>
            <person name="Clum A."/>
            <person name="Steindorff A."/>
            <person name="Ohm R.A."/>
            <person name="Martin F."/>
            <person name="Silar P."/>
            <person name="Natvig D.O."/>
            <person name="Lalanne C."/>
            <person name="Gautier V."/>
            <person name="Ament-Velasquez S.L."/>
            <person name="Kruys A."/>
            <person name="Hutchinson M.I."/>
            <person name="Powell A.J."/>
            <person name="Barry K."/>
            <person name="Miller A.N."/>
            <person name="Grigoriev I.V."/>
            <person name="Debuchy R."/>
            <person name="Gladieux P."/>
            <person name="Hiltunen Thoren M."/>
            <person name="Johannesson H."/>
        </authorList>
    </citation>
    <scope>NUCLEOTIDE SEQUENCE</scope>
    <source>
        <strain evidence="2">CBS 118394</strain>
    </source>
</reference>
<comment type="caution">
    <text evidence="2">The sequence shown here is derived from an EMBL/GenBank/DDBJ whole genome shotgun (WGS) entry which is preliminary data.</text>
</comment>
<evidence type="ECO:0000313" key="2">
    <source>
        <dbReference type="EMBL" id="KAK3322303.1"/>
    </source>
</evidence>
<evidence type="ECO:0000256" key="1">
    <source>
        <dbReference type="SAM" id="MobiDB-lite"/>
    </source>
</evidence>
<name>A0AAE0IBW5_9PEZI</name>
<gene>
    <name evidence="2" type="ORF">B0H66DRAFT_531647</name>
</gene>
<reference evidence="2" key="2">
    <citation type="submission" date="2023-06" db="EMBL/GenBank/DDBJ databases">
        <authorList>
            <consortium name="Lawrence Berkeley National Laboratory"/>
            <person name="Haridas S."/>
            <person name="Hensen N."/>
            <person name="Bonometti L."/>
            <person name="Westerberg I."/>
            <person name="Brannstrom I.O."/>
            <person name="Guillou S."/>
            <person name="Cros-Aarteil S."/>
            <person name="Calhoun S."/>
            <person name="Kuo A."/>
            <person name="Mondo S."/>
            <person name="Pangilinan J."/>
            <person name="Riley R."/>
            <person name="Labutti K."/>
            <person name="Andreopoulos B."/>
            <person name="Lipzen A."/>
            <person name="Chen C."/>
            <person name="Yanf M."/>
            <person name="Daum C."/>
            <person name="Ng V."/>
            <person name="Clum A."/>
            <person name="Steindorff A."/>
            <person name="Ohm R."/>
            <person name="Martin F."/>
            <person name="Silar P."/>
            <person name="Natvig D."/>
            <person name="Lalanne C."/>
            <person name="Gautier V."/>
            <person name="Ament-Velasquez S.L."/>
            <person name="Kruys A."/>
            <person name="Hutchinson M.I."/>
            <person name="Powell A.J."/>
            <person name="Barry K."/>
            <person name="Miller A.N."/>
            <person name="Grigoriev I.V."/>
            <person name="Debuchy R."/>
            <person name="Gladieux P."/>
            <person name="Thoren M.H."/>
            <person name="Johannesson H."/>
        </authorList>
    </citation>
    <scope>NUCLEOTIDE SEQUENCE</scope>
    <source>
        <strain evidence="2">CBS 118394</strain>
    </source>
</reference>
<feature type="region of interest" description="Disordered" evidence="1">
    <location>
        <begin position="187"/>
        <end position="224"/>
    </location>
</feature>
<keyword evidence="3" id="KW-1185">Reference proteome</keyword>
<organism evidence="2 3">
    <name type="scientific">Apodospora peruviana</name>
    <dbReference type="NCBI Taxonomy" id="516989"/>
    <lineage>
        <taxon>Eukaryota</taxon>
        <taxon>Fungi</taxon>
        <taxon>Dikarya</taxon>
        <taxon>Ascomycota</taxon>
        <taxon>Pezizomycotina</taxon>
        <taxon>Sordariomycetes</taxon>
        <taxon>Sordariomycetidae</taxon>
        <taxon>Sordariales</taxon>
        <taxon>Lasiosphaeriaceae</taxon>
        <taxon>Apodospora</taxon>
    </lineage>
</organism>
<proteinExistence type="predicted"/>
<evidence type="ECO:0000313" key="3">
    <source>
        <dbReference type="Proteomes" id="UP001283341"/>
    </source>
</evidence>
<accession>A0AAE0IBW5</accession>
<protein>
    <submittedName>
        <fullName evidence="2">Uncharacterized protein</fullName>
    </submittedName>
</protein>
<dbReference type="Proteomes" id="UP001283341">
    <property type="component" value="Unassembled WGS sequence"/>
</dbReference>
<dbReference type="EMBL" id="JAUEDM010000003">
    <property type="protein sequence ID" value="KAK3322303.1"/>
    <property type="molecule type" value="Genomic_DNA"/>
</dbReference>
<dbReference type="AlphaFoldDB" id="A0AAE0IBW5"/>
<sequence>MSETHGVFSGLRCVTCLRQSLGGVHTAHMARKGLLRVCQDVKGDGGYSQEARATPKTLLSVLREELSSLSILPGADDDWDKLLFARIPAVDKIRLLPSKKDSKVKGLAWPKSWHSAQCEWFEHMGNVSGERPRAIHGSEGSANSRYAQSTVNAVYSASNKQSHPYLNLFALVCRITVDAINQLRAVEEDEKRQEIDPLTRSGQNTSERPNRDHKVPPAPAQAWR</sequence>
<feature type="compositionally biased region" description="Basic and acidic residues" evidence="1">
    <location>
        <begin position="187"/>
        <end position="197"/>
    </location>
</feature>